<protein>
    <submittedName>
        <fullName evidence="1">Uncharacterized protein</fullName>
    </submittedName>
</protein>
<accession>A0A3B0VCJ8</accession>
<reference evidence="1" key="1">
    <citation type="submission" date="2018-06" db="EMBL/GenBank/DDBJ databases">
        <authorList>
            <person name="Zhirakovskaya E."/>
        </authorList>
    </citation>
    <scope>NUCLEOTIDE SEQUENCE</scope>
</reference>
<name>A0A3B0VCJ8_9ZZZZ</name>
<gene>
    <name evidence="1" type="ORF">MNBD_GAMMA01-2053</name>
</gene>
<dbReference type="EMBL" id="UOEW01000122">
    <property type="protein sequence ID" value="VAW35957.1"/>
    <property type="molecule type" value="Genomic_DNA"/>
</dbReference>
<organism evidence="1">
    <name type="scientific">hydrothermal vent metagenome</name>
    <dbReference type="NCBI Taxonomy" id="652676"/>
    <lineage>
        <taxon>unclassified sequences</taxon>
        <taxon>metagenomes</taxon>
        <taxon>ecological metagenomes</taxon>
    </lineage>
</organism>
<evidence type="ECO:0000313" key="1">
    <source>
        <dbReference type="EMBL" id="VAW35957.1"/>
    </source>
</evidence>
<dbReference type="AlphaFoldDB" id="A0A3B0VCJ8"/>
<proteinExistence type="predicted"/>
<sequence length="44" mass="5193">MITRKPYAGTNRVDAYQISVTILATHEKILTAILKFYYNRLQYN</sequence>